<evidence type="ECO:0000256" key="5">
    <source>
        <dbReference type="SAM" id="MobiDB-lite"/>
    </source>
</evidence>
<keyword evidence="2 4" id="KW-0238">DNA-binding</keyword>
<reference evidence="7 8" key="1">
    <citation type="submission" date="2019-03" db="EMBL/GenBank/DDBJ databases">
        <authorList>
            <person name="Zhang S."/>
        </authorList>
    </citation>
    <scope>NUCLEOTIDE SEQUENCE [LARGE SCALE GENOMIC DNA]</scope>
    <source>
        <strain evidence="7 8">S4J41</strain>
    </source>
</reference>
<evidence type="ECO:0000313" key="8">
    <source>
        <dbReference type="Proteomes" id="UP000294662"/>
    </source>
</evidence>
<dbReference type="Pfam" id="PF00440">
    <property type="entry name" value="TetR_N"/>
    <property type="match status" value="1"/>
</dbReference>
<sequence length="217" mass="23483">MTDQKATPKKRSRGRPTLRTEKETHALLIKAARAAFLTKGYSGTSIEAVAKQAGMSTRTIYKTVSNKASLFRLVADHAIETGIAHLNEPFEATTPESAIRALARAYTQLVLGKNGVLTARAVLSEQAKFPEFRDKFLSSIQQVAEAFDRRFVALCSALSGVEGADVEEAAALLRSLINGAQRAAILDPQYEGPAATLADWSDKCTDFTLRALRSGPE</sequence>
<evidence type="ECO:0000256" key="3">
    <source>
        <dbReference type="ARBA" id="ARBA00023163"/>
    </source>
</evidence>
<dbReference type="Pfam" id="PF14246">
    <property type="entry name" value="TetR_C_7"/>
    <property type="match status" value="1"/>
</dbReference>
<dbReference type="PRINTS" id="PR00455">
    <property type="entry name" value="HTHTETR"/>
</dbReference>
<feature type="region of interest" description="Disordered" evidence="5">
    <location>
        <begin position="1"/>
        <end position="22"/>
    </location>
</feature>
<evidence type="ECO:0000256" key="1">
    <source>
        <dbReference type="ARBA" id="ARBA00023015"/>
    </source>
</evidence>
<dbReference type="InterPro" id="IPR009057">
    <property type="entry name" value="Homeodomain-like_sf"/>
</dbReference>
<feature type="DNA-binding region" description="H-T-H motif" evidence="4">
    <location>
        <begin position="45"/>
        <end position="64"/>
    </location>
</feature>
<evidence type="ECO:0000313" key="7">
    <source>
        <dbReference type="EMBL" id="TDE36743.1"/>
    </source>
</evidence>
<accession>A0A4R5EQC6</accession>
<dbReference type="PANTHER" id="PTHR47506">
    <property type="entry name" value="TRANSCRIPTIONAL REGULATORY PROTEIN"/>
    <property type="match status" value="1"/>
</dbReference>
<feature type="compositionally biased region" description="Basic residues" evidence="5">
    <location>
        <begin position="7"/>
        <end position="16"/>
    </location>
</feature>
<dbReference type="GO" id="GO:0003677">
    <property type="term" value="F:DNA binding"/>
    <property type="evidence" value="ECO:0007669"/>
    <property type="project" value="UniProtKB-UniRule"/>
</dbReference>
<evidence type="ECO:0000259" key="6">
    <source>
        <dbReference type="PROSITE" id="PS50977"/>
    </source>
</evidence>
<organism evidence="7 8">
    <name type="scientific">Antarcticimicrobium sediminis</name>
    <dbReference type="NCBI Taxonomy" id="2546227"/>
    <lineage>
        <taxon>Bacteria</taxon>
        <taxon>Pseudomonadati</taxon>
        <taxon>Pseudomonadota</taxon>
        <taxon>Alphaproteobacteria</taxon>
        <taxon>Rhodobacterales</taxon>
        <taxon>Paracoccaceae</taxon>
        <taxon>Antarcticimicrobium</taxon>
    </lineage>
</organism>
<dbReference type="Gene3D" id="1.10.357.10">
    <property type="entry name" value="Tetracycline Repressor, domain 2"/>
    <property type="match status" value="1"/>
</dbReference>
<dbReference type="RefSeq" id="WP_132830256.1">
    <property type="nucleotide sequence ID" value="NZ_SMFP01000009.1"/>
</dbReference>
<proteinExistence type="predicted"/>
<gene>
    <name evidence="7" type="ORF">E1B25_14615</name>
</gene>
<dbReference type="Proteomes" id="UP000294662">
    <property type="component" value="Unassembled WGS sequence"/>
</dbReference>
<dbReference type="EMBL" id="SMFP01000009">
    <property type="protein sequence ID" value="TDE36743.1"/>
    <property type="molecule type" value="Genomic_DNA"/>
</dbReference>
<protein>
    <submittedName>
        <fullName evidence="7">TetR/AcrR family transcriptional regulator</fullName>
    </submittedName>
</protein>
<keyword evidence="1" id="KW-0805">Transcription regulation</keyword>
<dbReference type="InterPro" id="IPR039536">
    <property type="entry name" value="TetR_C_Proteobacteria"/>
</dbReference>
<keyword evidence="3" id="KW-0804">Transcription</keyword>
<name>A0A4R5EQC6_9RHOB</name>
<dbReference type="AlphaFoldDB" id="A0A4R5EQC6"/>
<keyword evidence="8" id="KW-1185">Reference proteome</keyword>
<dbReference type="SUPFAM" id="SSF46689">
    <property type="entry name" value="Homeodomain-like"/>
    <property type="match status" value="1"/>
</dbReference>
<comment type="caution">
    <text evidence="7">The sequence shown here is derived from an EMBL/GenBank/DDBJ whole genome shotgun (WGS) entry which is preliminary data.</text>
</comment>
<feature type="domain" description="HTH tetR-type" evidence="6">
    <location>
        <begin position="22"/>
        <end position="82"/>
    </location>
</feature>
<dbReference type="PROSITE" id="PS50977">
    <property type="entry name" value="HTH_TETR_2"/>
    <property type="match status" value="1"/>
</dbReference>
<evidence type="ECO:0000256" key="2">
    <source>
        <dbReference type="ARBA" id="ARBA00023125"/>
    </source>
</evidence>
<evidence type="ECO:0000256" key="4">
    <source>
        <dbReference type="PROSITE-ProRule" id="PRU00335"/>
    </source>
</evidence>
<dbReference type="InterPro" id="IPR001647">
    <property type="entry name" value="HTH_TetR"/>
</dbReference>
<dbReference type="PANTHER" id="PTHR47506:SF7">
    <property type="entry name" value="TRANSCRIPTIONAL REGULATORY PROTEIN"/>
    <property type="match status" value="1"/>
</dbReference>
<dbReference type="OrthoDB" id="8478851at2"/>